<keyword evidence="1" id="KW-0472">Membrane</keyword>
<evidence type="ECO:0000256" key="1">
    <source>
        <dbReference type="SAM" id="Phobius"/>
    </source>
</evidence>
<keyword evidence="1" id="KW-1133">Transmembrane helix</keyword>
<feature type="transmembrane region" description="Helical" evidence="1">
    <location>
        <begin position="29"/>
        <end position="47"/>
    </location>
</feature>
<evidence type="ECO:0000313" key="3">
    <source>
        <dbReference type="Proteomes" id="UP000221949"/>
    </source>
</evidence>
<dbReference type="EMBL" id="KX397373">
    <property type="protein sequence ID" value="ANZ50442.1"/>
    <property type="molecule type" value="Genomic_DNA"/>
</dbReference>
<feature type="transmembrane region" description="Helical" evidence="1">
    <location>
        <begin position="7"/>
        <end position="23"/>
    </location>
</feature>
<accession>A0A1B2IGS8</accession>
<proteinExistence type="predicted"/>
<keyword evidence="1" id="KW-0812">Transmembrane</keyword>
<reference evidence="3" key="1">
    <citation type="submission" date="2016-06" db="EMBL/GenBank/DDBJ databases">
        <authorList>
            <person name="Berg J.A."/>
            <person name="Stratton M.L."/>
            <person name="Esplin I.D."/>
            <person name="Jensen G.L."/>
            <person name="Merrill B.D."/>
            <person name="Breakwell D.P."/>
            <person name="Hope S."/>
            <person name="Grose J.H."/>
        </authorList>
    </citation>
    <scope>NUCLEOTIDE SEQUENCE [LARGE SCALE GENOMIC DNA]</scope>
</reference>
<gene>
    <name evidence="2" type="ORF">STRATTON_7</name>
</gene>
<organism evidence="2 3">
    <name type="scientific">Erwinia phage vB_EamM_Stratton</name>
    <dbReference type="NCBI Taxonomy" id="1883378"/>
    <lineage>
        <taxon>Viruses</taxon>
        <taxon>Duplodnaviria</taxon>
        <taxon>Heunggongvirae</taxon>
        <taxon>Uroviricota</taxon>
        <taxon>Caudoviricetes</taxon>
        <taxon>Chimalliviridae</taxon>
        <taxon>Erskinevirus</taxon>
        <taxon>Erskinevirus EaH2</taxon>
    </lineage>
</organism>
<name>A0A1B2IGS8_9CAUD</name>
<sequence>MKAKLRNFALLVFLVLAVLFYLAKNFVMLAVDVAIILMVLWVLRSLAKRAFRRKA</sequence>
<protein>
    <submittedName>
        <fullName evidence="2">Uncharacterized protein</fullName>
    </submittedName>
</protein>
<evidence type="ECO:0000313" key="2">
    <source>
        <dbReference type="EMBL" id="ANZ50442.1"/>
    </source>
</evidence>
<dbReference type="Proteomes" id="UP000221949">
    <property type="component" value="Segment"/>
</dbReference>